<evidence type="ECO:0000313" key="11">
    <source>
        <dbReference type="EMBL" id="CAF1433108.1"/>
    </source>
</evidence>
<dbReference type="Gene3D" id="2.80.10.50">
    <property type="match status" value="1"/>
</dbReference>
<feature type="domain" description="GH10" evidence="10">
    <location>
        <begin position="43"/>
        <end position="366"/>
    </location>
</feature>
<dbReference type="InterPro" id="IPR017853">
    <property type="entry name" value="GH"/>
</dbReference>
<dbReference type="SUPFAM" id="SSF51445">
    <property type="entry name" value="(Trans)glycosidases"/>
    <property type="match status" value="1"/>
</dbReference>
<dbReference type="PROSITE" id="PS50231">
    <property type="entry name" value="RICIN_B_LECTIN"/>
    <property type="match status" value="1"/>
</dbReference>
<dbReference type="PRINTS" id="PR00134">
    <property type="entry name" value="GLHYDRLASE10"/>
</dbReference>
<proteinExistence type="inferred from homology"/>
<keyword evidence="9" id="KW-0624">Polysaccharide degradation</keyword>
<dbReference type="SUPFAM" id="SSF50370">
    <property type="entry name" value="Ricin B-like lectins"/>
    <property type="match status" value="1"/>
</dbReference>
<evidence type="ECO:0000313" key="12">
    <source>
        <dbReference type="Proteomes" id="UP000663852"/>
    </source>
</evidence>
<dbReference type="InterPro" id="IPR035992">
    <property type="entry name" value="Ricin_B-like_lectins"/>
</dbReference>
<keyword evidence="8" id="KW-0326">Glycosidase</keyword>
<evidence type="ECO:0000256" key="5">
    <source>
        <dbReference type="ARBA" id="ARBA00022729"/>
    </source>
</evidence>
<organism evidence="11 12">
    <name type="scientific">Adineta ricciae</name>
    <name type="common">Rotifer</name>
    <dbReference type="NCBI Taxonomy" id="249248"/>
    <lineage>
        <taxon>Eukaryota</taxon>
        <taxon>Metazoa</taxon>
        <taxon>Spiralia</taxon>
        <taxon>Gnathifera</taxon>
        <taxon>Rotifera</taxon>
        <taxon>Eurotatoria</taxon>
        <taxon>Bdelloidea</taxon>
        <taxon>Adinetida</taxon>
        <taxon>Adinetidae</taxon>
        <taxon>Adineta</taxon>
    </lineage>
</organism>
<dbReference type="OrthoDB" id="9999337at2759"/>
<dbReference type="Proteomes" id="UP000663852">
    <property type="component" value="Unassembled WGS sequence"/>
</dbReference>
<keyword evidence="4" id="KW-0858">Xylan degradation</keyword>
<reference evidence="11" key="1">
    <citation type="submission" date="2021-02" db="EMBL/GenBank/DDBJ databases">
        <authorList>
            <person name="Nowell W R."/>
        </authorList>
    </citation>
    <scope>NUCLEOTIDE SEQUENCE</scope>
</reference>
<accession>A0A815N8E3</accession>
<dbReference type="InterPro" id="IPR001000">
    <property type="entry name" value="GH10_dom"/>
</dbReference>
<evidence type="ECO:0000256" key="3">
    <source>
        <dbReference type="ARBA" id="ARBA00012590"/>
    </source>
</evidence>
<dbReference type="GO" id="GO:0045493">
    <property type="term" value="P:xylan catabolic process"/>
    <property type="evidence" value="ECO:0007669"/>
    <property type="project" value="UniProtKB-KW"/>
</dbReference>
<keyword evidence="7" id="KW-0119">Carbohydrate metabolism</keyword>
<evidence type="ECO:0000256" key="1">
    <source>
        <dbReference type="ARBA" id="ARBA00000681"/>
    </source>
</evidence>
<dbReference type="PANTHER" id="PTHR31490">
    <property type="entry name" value="GLYCOSYL HYDROLASE"/>
    <property type="match status" value="1"/>
</dbReference>
<dbReference type="EC" id="3.2.1.8" evidence="3"/>
<comment type="catalytic activity">
    <reaction evidence="1">
        <text>Endohydrolysis of (1-&gt;4)-beta-D-xylosidic linkages in xylans.</text>
        <dbReference type="EC" id="3.2.1.8"/>
    </reaction>
</comment>
<evidence type="ECO:0000256" key="2">
    <source>
        <dbReference type="ARBA" id="ARBA00007495"/>
    </source>
</evidence>
<dbReference type="Gene3D" id="3.20.20.80">
    <property type="entry name" value="Glycosidases"/>
    <property type="match status" value="1"/>
</dbReference>
<evidence type="ECO:0000256" key="8">
    <source>
        <dbReference type="ARBA" id="ARBA00023295"/>
    </source>
</evidence>
<dbReference type="GO" id="GO:0031176">
    <property type="term" value="F:endo-1,4-beta-xylanase activity"/>
    <property type="evidence" value="ECO:0007669"/>
    <property type="project" value="UniProtKB-EC"/>
</dbReference>
<name>A0A815N8E3_ADIRI</name>
<evidence type="ECO:0000256" key="9">
    <source>
        <dbReference type="ARBA" id="ARBA00023326"/>
    </source>
</evidence>
<dbReference type="Pfam" id="PF00331">
    <property type="entry name" value="Glyco_hydro_10"/>
    <property type="match status" value="1"/>
</dbReference>
<evidence type="ECO:0000256" key="6">
    <source>
        <dbReference type="ARBA" id="ARBA00022801"/>
    </source>
</evidence>
<evidence type="ECO:0000256" key="4">
    <source>
        <dbReference type="ARBA" id="ARBA00022651"/>
    </source>
</evidence>
<dbReference type="PANTHER" id="PTHR31490:SF88">
    <property type="entry name" value="BETA-XYLANASE"/>
    <property type="match status" value="1"/>
</dbReference>
<keyword evidence="5" id="KW-0732">Signal</keyword>
<dbReference type="InterPro" id="IPR044846">
    <property type="entry name" value="GH10"/>
</dbReference>
<evidence type="ECO:0000259" key="10">
    <source>
        <dbReference type="PROSITE" id="PS51760"/>
    </source>
</evidence>
<evidence type="ECO:0000256" key="7">
    <source>
        <dbReference type="ARBA" id="ARBA00023277"/>
    </source>
</evidence>
<comment type="caution">
    <text evidence="11">The sequence shown here is derived from an EMBL/GenBank/DDBJ whole genome shotgun (WGS) entry which is preliminary data.</text>
</comment>
<dbReference type="SMART" id="SM00633">
    <property type="entry name" value="Glyco_10"/>
    <property type="match status" value="1"/>
</dbReference>
<protein>
    <recommendedName>
        <fullName evidence="3">endo-1,4-beta-xylanase</fullName>
        <ecNumber evidence="3">3.2.1.8</ecNumber>
    </recommendedName>
</protein>
<dbReference type="PROSITE" id="PS51760">
    <property type="entry name" value="GH10_2"/>
    <property type="match status" value="1"/>
</dbReference>
<dbReference type="EMBL" id="CAJNOJ010000397">
    <property type="protein sequence ID" value="CAF1433108.1"/>
    <property type="molecule type" value="Genomic_DNA"/>
</dbReference>
<gene>
    <name evidence="11" type="ORF">EDS130_LOCUS38342</name>
</gene>
<dbReference type="AlphaFoldDB" id="A0A815N8E3"/>
<dbReference type="CDD" id="cd00161">
    <property type="entry name" value="beta-trefoil_Ricin-like"/>
    <property type="match status" value="1"/>
</dbReference>
<sequence length="508" mass="58546">MNRMVRHQSVLYVIFTDVTLCTARQPLGLRAASFLSGIPLGTAIRVNSLRQSVDYGQYVDNVKNNYVLVVGENELKSQSIWLGENTYNFNSSDWLLGNTSNSTGWIQQNLMQLRGHNLVWAKDQWIPNWLIEQESSISSAKAKQLLSDYIHTVVGRYRGKIPWWDVINEAVDDNNNTNPFNLRDCFWFRKLGPDFIKYAFIFAHEADSNVKLYYNEYGIEYVNLKTKRTLNLIDWLVSQGINVHGIGLQWHIDVSVNVTPGDVHYQSAQQFVDRKLDFMVTELDVSVPTNGGYPINPQDLQTQGLVYRSILEYALYFSSNCRALLTWGFTDRYSWIPSFSNYTRGAALPLDWMYFPKFAYWQMQETLTRVLVDGIYRLSPQSKSNQCLGTSLNANSSDVQLYNEPCQNAHQKWNITWLGDGTYRFLSLNAQNHVLSARNTTATIGEVQTSIWSDDIEQGWAFSAQGPHLFRIVPRTAWWRVMTVYDTSSIGIINFDRMNEQNWILTQV</sequence>
<keyword evidence="6" id="KW-0378">Hydrolase</keyword>
<comment type="similarity">
    <text evidence="2">Belongs to the glycosyl hydrolase 10 (cellulase F) family.</text>
</comment>